<dbReference type="InterPro" id="IPR036890">
    <property type="entry name" value="HATPase_C_sf"/>
</dbReference>
<dbReference type="SUPFAM" id="SSF55874">
    <property type="entry name" value="ATPase domain of HSP90 chaperone/DNA topoisomerase II/histidine kinase"/>
    <property type="match status" value="1"/>
</dbReference>
<organism evidence="1">
    <name type="scientific">viral metagenome</name>
    <dbReference type="NCBI Taxonomy" id="1070528"/>
    <lineage>
        <taxon>unclassified sequences</taxon>
        <taxon>metagenomes</taxon>
        <taxon>organismal metagenomes</taxon>
    </lineage>
</organism>
<protein>
    <recommendedName>
        <fullName evidence="2">Histidine kinase/HSP90-like ATPase domain-containing protein</fullName>
    </recommendedName>
</protein>
<proteinExistence type="predicted"/>
<dbReference type="EMBL" id="MN738790">
    <property type="protein sequence ID" value="QHT37185.1"/>
    <property type="molecule type" value="Genomic_DNA"/>
</dbReference>
<sequence length="563" mass="64486">MQSLSIDPRAYKFIRAQAMKTIADGLVEIITNCIDAYRKSDHSHYTINVSSHWDSSEHIQSLSVTDYALGMDSSRMQQCFLQVGGFTNEVGSRGFFSRGAKDICALGNVQFHSIKNKSYSKVILTNEAKGAVEISDIPITPSILSSLNLTSDINTTIVIIDIDNQYASITQHKFFSDLISHFALRDIFSTSHITVNYTLFENTQQKLSHPLQWIDPQGEQILDTEFIIDGYDNITASMRLFKTSKPLLRDIKQCGLLVRSTESIFCHSWLDMDIWADPMIEYVYGYIQCDYIKELMYQFDDNGANPSNPFLILDHSRGGLIDSHPFTKALFKYPILKLKETLADLDESGSCKRLTMDDLTELLDQFDAFKKEVKADVFAEPTTQKGWRDSRATQLFQDIQQMKNLVVKESQETTPIVTESRKKVSSFNLVFRQLDTRIRKRYEIKDSSNSIDLVINMNNPIFTTHFSNVNSISDIKSTEGLIILSEIFIDAFAKLLTDREIASNDHVKTLDPISILKYSESINQTYKVQLDQPIYKMFQKYLDKLPSHHTHQCFRLPRNHKNV</sequence>
<reference evidence="1" key="1">
    <citation type="journal article" date="2020" name="Nature">
        <title>Giant virus diversity and host interactions through global metagenomics.</title>
        <authorList>
            <person name="Schulz F."/>
            <person name="Roux S."/>
            <person name="Paez-Espino D."/>
            <person name="Jungbluth S."/>
            <person name="Walsh D.A."/>
            <person name="Denef V.J."/>
            <person name="McMahon K.D."/>
            <person name="Konstantinidis K.T."/>
            <person name="Eloe-Fadrosh E.A."/>
            <person name="Kyrpides N.C."/>
            <person name="Woyke T."/>
        </authorList>
    </citation>
    <scope>NUCLEOTIDE SEQUENCE</scope>
    <source>
        <strain evidence="1">GVMAG-S-ERX555967-131</strain>
    </source>
</reference>
<evidence type="ECO:0008006" key="2">
    <source>
        <dbReference type="Google" id="ProtNLM"/>
    </source>
</evidence>
<dbReference type="AlphaFoldDB" id="A0A6C0FDC3"/>
<accession>A0A6C0FDC3</accession>
<evidence type="ECO:0000313" key="1">
    <source>
        <dbReference type="EMBL" id="QHT37185.1"/>
    </source>
</evidence>
<name>A0A6C0FDC3_9ZZZZ</name>